<keyword evidence="5" id="KW-1185">Reference proteome</keyword>
<dbReference type="GO" id="GO:0008270">
    <property type="term" value="F:zinc ion binding"/>
    <property type="evidence" value="ECO:0007669"/>
    <property type="project" value="InterPro"/>
</dbReference>
<dbReference type="GO" id="GO:0000981">
    <property type="term" value="F:DNA-binding transcription factor activity, RNA polymerase II-specific"/>
    <property type="evidence" value="ECO:0007669"/>
    <property type="project" value="InterPro"/>
</dbReference>
<dbReference type="EMBL" id="JAUTDP010000010">
    <property type="protein sequence ID" value="KAK3395976.1"/>
    <property type="molecule type" value="Genomic_DNA"/>
</dbReference>
<feature type="region of interest" description="Disordered" evidence="2">
    <location>
        <begin position="172"/>
        <end position="192"/>
    </location>
</feature>
<name>A0AAE0U9I8_SORBR</name>
<reference evidence="4" key="2">
    <citation type="submission" date="2023-07" db="EMBL/GenBank/DDBJ databases">
        <authorList>
            <consortium name="Lawrence Berkeley National Laboratory"/>
            <person name="Haridas S."/>
            <person name="Hensen N."/>
            <person name="Bonometti L."/>
            <person name="Westerberg I."/>
            <person name="Brannstrom I.O."/>
            <person name="Guillou S."/>
            <person name="Cros-Aarteil S."/>
            <person name="Calhoun S."/>
            <person name="Kuo A."/>
            <person name="Mondo S."/>
            <person name="Pangilinan J."/>
            <person name="Riley R."/>
            <person name="LaButti K."/>
            <person name="Andreopoulos B."/>
            <person name="Lipzen A."/>
            <person name="Chen C."/>
            <person name="Yanf M."/>
            <person name="Daum C."/>
            <person name="Ng V."/>
            <person name="Clum A."/>
            <person name="Steindorff A."/>
            <person name="Ohm R."/>
            <person name="Martin F."/>
            <person name="Silar P."/>
            <person name="Natvig D."/>
            <person name="Lalanne C."/>
            <person name="Gautier V."/>
            <person name="Ament-velasquez S.L."/>
            <person name="Kruys A."/>
            <person name="Hutchinson M.I."/>
            <person name="Powell A.J."/>
            <person name="Barry K."/>
            <person name="Miller A.N."/>
            <person name="Grigoriev I.V."/>
            <person name="Debuchy R."/>
            <person name="Gladieux P."/>
            <person name="Thoren M.H."/>
            <person name="Johannesson H."/>
        </authorList>
    </citation>
    <scope>NUCLEOTIDE SEQUENCE</scope>
    <source>
        <strain evidence="4">FGSC 1904</strain>
    </source>
</reference>
<comment type="caution">
    <text evidence="4">The sequence shown here is derived from an EMBL/GenBank/DDBJ whole genome shotgun (WGS) entry which is preliminary data.</text>
</comment>
<dbReference type="CDD" id="cd00067">
    <property type="entry name" value="GAL4"/>
    <property type="match status" value="1"/>
</dbReference>
<evidence type="ECO:0000256" key="1">
    <source>
        <dbReference type="ARBA" id="ARBA00023242"/>
    </source>
</evidence>
<organism evidence="4 5">
    <name type="scientific">Sordaria brevicollis</name>
    <dbReference type="NCBI Taxonomy" id="83679"/>
    <lineage>
        <taxon>Eukaryota</taxon>
        <taxon>Fungi</taxon>
        <taxon>Dikarya</taxon>
        <taxon>Ascomycota</taxon>
        <taxon>Pezizomycotina</taxon>
        <taxon>Sordariomycetes</taxon>
        <taxon>Sordariomycetidae</taxon>
        <taxon>Sordariales</taxon>
        <taxon>Sordariaceae</taxon>
        <taxon>Sordaria</taxon>
    </lineage>
</organism>
<reference evidence="4" key="1">
    <citation type="journal article" date="2023" name="Mol. Phylogenet. Evol.">
        <title>Genome-scale phylogeny and comparative genomics of the fungal order Sordariales.</title>
        <authorList>
            <person name="Hensen N."/>
            <person name="Bonometti L."/>
            <person name="Westerberg I."/>
            <person name="Brannstrom I.O."/>
            <person name="Guillou S."/>
            <person name="Cros-Aarteil S."/>
            <person name="Calhoun S."/>
            <person name="Haridas S."/>
            <person name="Kuo A."/>
            <person name="Mondo S."/>
            <person name="Pangilinan J."/>
            <person name="Riley R."/>
            <person name="LaButti K."/>
            <person name="Andreopoulos B."/>
            <person name="Lipzen A."/>
            <person name="Chen C."/>
            <person name="Yan M."/>
            <person name="Daum C."/>
            <person name="Ng V."/>
            <person name="Clum A."/>
            <person name="Steindorff A."/>
            <person name="Ohm R.A."/>
            <person name="Martin F."/>
            <person name="Silar P."/>
            <person name="Natvig D.O."/>
            <person name="Lalanne C."/>
            <person name="Gautier V."/>
            <person name="Ament-Velasquez S.L."/>
            <person name="Kruys A."/>
            <person name="Hutchinson M.I."/>
            <person name="Powell A.J."/>
            <person name="Barry K."/>
            <person name="Miller A.N."/>
            <person name="Grigoriev I.V."/>
            <person name="Debuchy R."/>
            <person name="Gladieux P."/>
            <person name="Hiltunen Thoren M."/>
            <person name="Johannesson H."/>
        </authorList>
    </citation>
    <scope>NUCLEOTIDE SEQUENCE</scope>
    <source>
        <strain evidence="4">FGSC 1904</strain>
    </source>
</reference>
<keyword evidence="1" id="KW-0539">Nucleus</keyword>
<dbReference type="PROSITE" id="PS00463">
    <property type="entry name" value="ZN2_CY6_FUNGAL_1"/>
    <property type="match status" value="1"/>
</dbReference>
<evidence type="ECO:0000256" key="2">
    <source>
        <dbReference type="SAM" id="MobiDB-lite"/>
    </source>
</evidence>
<accession>A0AAE0U9I8</accession>
<dbReference type="InterPro" id="IPR001138">
    <property type="entry name" value="Zn2Cys6_DnaBD"/>
</dbReference>
<evidence type="ECO:0000313" key="4">
    <source>
        <dbReference type="EMBL" id="KAK3395976.1"/>
    </source>
</evidence>
<evidence type="ECO:0000259" key="3">
    <source>
        <dbReference type="PROSITE" id="PS00463"/>
    </source>
</evidence>
<dbReference type="Proteomes" id="UP001281003">
    <property type="component" value="Unassembled WGS sequence"/>
</dbReference>
<evidence type="ECO:0000313" key="5">
    <source>
        <dbReference type="Proteomes" id="UP001281003"/>
    </source>
</evidence>
<dbReference type="AlphaFoldDB" id="A0AAE0U9I8"/>
<dbReference type="PANTHER" id="PTHR35392">
    <property type="entry name" value="ZN(II)2CYS6 TRANSCRIPTION FACTOR (EUROFUNG)-RELATED-RELATED"/>
    <property type="match status" value="1"/>
</dbReference>
<feature type="domain" description="Zn(2)-C6 fungal-type" evidence="3">
    <location>
        <begin position="104"/>
        <end position="133"/>
    </location>
</feature>
<protein>
    <recommendedName>
        <fullName evidence="3">Zn(2)-C6 fungal-type domain-containing protein</fullName>
    </recommendedName>
</protein>
<feature type="region of interest" description="Disordered" evidence="2">
    <location>
        <begin position="67"/>
        <end position="95"/>
    </location>
</feature>
<sequence length="505" mass="56871">MAPLIPSSTVNHSFATNVNENSEMTEAPIIPIINEPPTLAEIQNNFSVGPSANMPVNVEDELLSVESPSVNDHDLISDVSSNASGRSRKLKDREKTHEVRKKGACLGCRIQKTPCDKEDQCANCRDFCAENNCPFVPCMRRKLSETHGGVSKRWQSKEMIAWYESLTRGRTRPGGSNHEVEIRRSPNPSSEPLEVTCREVMSGSSDRAGHSPIYLALGIIPTDETLRTWIEKDMLLENRTSFAGRIEQCLASYKTAFQTTYVSNGELSPSAQKEAAQLYRLMEGALKMTCMLKIWAYDVRNMFFTSGTPFSQQQQLLPVQLHLHLRAGAIISSAEGELLKELDAFLQPPSTLKQETSDTRSAFTVALWLSMWQVILIYQEVLNQMSSIDVMIESAERRNFIRMTEELFEGVVVMYSNRFRTSTIVKRILDAMDNLEVSGSNDAALSHLKAAWIARNDFFNALETNPHPNRQENILKAYVIAREKEVFGRRSAIDPIQKQKYGPRV</sequence>
<proteinExistence type="predicted"/>
<dbReference type="InterPro" id="IPR052973">
    <property type="entry name" value="Fungal_sec-metab_reg_TF"/>
</dbReference>
<gene>
    <name evidence="4" type="ORF">B0T20DRAFT_49605</name>
</gene>